<reference evidence="9" key="2">
    <citation type="submission" date="2025-08" db="UniProtKB">
        <authorList>
            <consortium name="Ensembl"/>
        </authorList>
    </citation>
    <scope>IDENTIFICATION</scope>
    <source>
        <strain evidence="9">Thorbecke</strain>
    </source>
</reference>
<evidence type="ECO:0000313" key="10">
    <source>
        <dbReference type="Proteomes" id="UP000001811"/>
    </source>
</evidence>
<evidence type="ECO:0000256" key="4">
    <source>
        <dbReference type="ARBA" id="ARBA00022490"/>
    </source>
</evidence>
<keyword evidence="6" id="KW-0206">Cytoskeleton</keyword>
<evidence type="ECO:0000256" key="2">
    <source>
        <dbReference type="ARBA" id="ARBA00004138"/>
    </source>
</evidence>
<proteinExistence type="inferred from homology"/>
<dbReference type="Proteomes" id="UP000001811">
    <property type="component" value="Chromosome 13"/>
</dbReference>
<evidence type="ECO:0000256" key="8">
    <source>
        <dbReference type="SAM" id="Coils"/>
    </source>
</evidence>
<dbReference type="GeneID" id="100354367"/>
<dbReference type="InterPro" id="IPR026099">
    <property type="entry name" value="Odf2-rel"/>
</dbReference>
<dbReference type="Bgee" id="ENSOCUG00000001834">
    <property type="expression patterns" value="Expressed in embryo and 15 other cell types or tissues"/>
</dbReference>
<dbReference type="EMBL" id="AAGW02001656">
    <property type="status" value="NOT_ANNOTATED_CDS"/>
    <property type="molecule type" value="Genomic_DNA"/>
</dbReference>
<evidence type="ECO:0000256" key="7">
    <source>
        <dbReference type="ARBA" id="ARBA00023273"/>
    </source>
</evidence>
<comment type="similarity">
    <text evidence="3">Belongs to the ODF2 family.</text>
</comment>
<dbReference type="HOGENOM" id="CLU_018326_1_0_1"/>
<reference evidence="9" key="3">
    <citation type="submission" date="2025-09" db="UniProtKB">
        <authorList>
            <consortium name="Ensembl"/>
        </authorList>
    </citation>
    <scope>IDENTIFICATION</scope>
    <source>
        <strain evidence="9">Thorbecke</strain>
    </source>
</reference>
<organism evidence="9 10">
    <name type="scientific">Oryctolagus cuniculus</name>
    <name type="common">Rabbit</name>
    <dbReference type="NCBI Taxonomy" id="9986"/>
    <lineage>
        <taxon>Eukaryota</taxon>
        <taxon>Metazoa</taxon>
        <taxon>Chordata</taxon>
        <taxon>Craniata</taxon>
        <taxon>Vertebrata</taxon>
        <taxon>Euteleostomi</taxon>
        <taxon>Mammalia</taxon>
        <taxon>Eutheria</taxon>
        <taxon>Euarchontoglires</taxon>
        <taxon>Glires</taxon>
        <taxon>Lagomorpha</taxon>
        <taxon>Leporidae</taxon>
        <taxon>Oryctolagus</taxon>
    </lineage>
</organism>
<dbReference type="EMBL" id="AAGW02001657">
    <property type="status" value="NOT_ANNOTATED_CDS"/>
    <property type="molecule type" value="Genomic_DNA"/>
</dbReference>
<dbReference type="PaxDb" id="9986-ENSOCUP00000001577"/>
<feature type="coiled-coil region" evidence="8">
    <location>
        <begin position="275"/>
        <end position="316"/>
    </location>
</feature>
<dbReference type="STRING" id="9986.ENSOCUP00000001577"/>
<sequence length="733" mass="83961">MGCACCADGRGGAAVATEATRRLPARLLSRRTSEGALPPSALPENLRSASSHSLACHPRLPPTALPPHPAPCQQPQSRAYVEKLWKPSIILLTELMEKSTNDGNHSEEFSDYLKNRSESECLPPSASESHLICPKQDNLNEKAELKATPTASSVELLSPLLKDTLEKIGFENADLSASNLKIAKQKEILTKELDTFKPANVALDHLRNTDYKQTGDSLSSTFLENLSDSEDENTNLQKKILEKETYIRELSSLFQDEKANTLKANRLSQSVKLVHERLQFQIHKKEAENDKLKEYIKSLETKIAKWNLQLRTSKHEMVAMKKASKQKAIALKKASKIYKQRLEYFTGNIENITSQIRDQEAKLSETVSASNAWKSHYEKIVIEKMELEVQIETMKTQIFHLLEDLKKMEAHGKNSYEEILKKLQSIEYENETLNLENTKLKTTLASLKDEVVSVENELLELQEVEKQQKALIEVYKTQVQKLQEAAEVVKNRCENLLHENKLITKRKDKKLEKMRGQMESQMQELEHVRESLTAAERRLHECQESLQRCKGTCADQAHTVRQLQGQVEGNHSLLAKLSLEEENYLIQLKCENLKQKLEQMDAENKELEKKLANQEECLKQSNLKFKEKSAEYAALSRQLEAALEEGRQKVSEEIEKLSSRERALQIKILDLETELRKKNEEQNQLICKMNNKAQHQEVCLKEIQHSLEMSENQNESIKNYLRFLKASYVTMFG</sequence>
<dbReference type="OrthoDB" id="9948429at2759"/>
<protein>
    <submittedName>
        <fullName evidence="9">Outer dense fiber of sperm tails 2 like</fullName>
    </submittedName>
</protein>
<evidence type="ECO:0000256" key="3">
    <source>
        <dbReference type="ARBA" id="ARBA00009316"/>
    </source>
</evidence>
<accession>G1SG82</accession>
<dbReference type="Ensembl" id="ENSOCUT00000001834.4">
    <property type="protein sequence ID" value="ENSOCUP00000001577.3"/>
    <property type="gene ID" value="ENSOCUG00000001834.4"/>
</dbReference>
<reference evidence="9 10" key="1">
    <citation type="journal article" date="2011" name="Nature">
        <title>A high-resolution map of human evolutionary constraint using 29 mammals.</title>
        <authorList>
            <person name="Lindblad-Toh K."/>
            <person name="Garber M."/>
            <person name="Zuk O."/>
            <person name="Lin M.F."/>
            <person name="Parker B.J."/>
            <person name="Washietl S."/>
            <person name="Kheradpour P."/>
            <person name="Ernst J."/>
            <person name="Jordan G."/>
            <person name="Mauceli E."/>
            <person name="Ward L.D."/>
            <person name="Lowe C.B."/>
            <person name="Holloway A.K."/>
            <person name="Clamp M."/>
            <person name="Gnerre S."/>
            <person name="Alfoldi J."/>
            <person name="Beal K."/>
            <person name="Chang J."/>
            <person name="Clawson H."/>
            <person name="Cuff J."/>
            <person name="Di Palma F."/>
            <person name="Fitzgerald S."/>
            <person name="Flicek P."/>
            <person name="Guttman M."/>
            <person name="Hubisz M.J."/>
            <person name="Jaffe D.B."/>
            <person name="Jungreis I."/>
            <person name="Kent W.J."/>
            <person name="Kostka D."/>
            <person name="Lara M."/>
            <person name="Martins A.L."/>
            <person name="Massingham T."/>
            <person name="Moltke I."/>
            <person name="Raney B.J."/>
            <person name="Rasmussen M.D."/>
            <person name="Robinson J."/>
            <person name="Stark A."/>
            <person name="Vilella A.J."/>
            <person name="Wen J."/>
            <person name="Xie X."/>
            <person name="Zody M.C."/>
            <person name="Baldwin J."/>
            <person name="Bloom T."/>
            <person name="Chin C.W."/>
            <person name="Heiman D."/>
            <person name="Nicol R."/>
            <person name="Nusbaum C."/>
            <person name="Young S."/>
            <person name="Wilkinson J."/>
            <person name="Worley K.C."/>
            <person name="Kovar C.L."/>
            <person name="Muzny D.M."/>
            <person name="Gibbs R.A."/>
            <person name="Cree A."/>
            <person name="Dihn H.H."/>
            <person name="Fowler G."/>
            <person name="Jhangiani S."/>
            <person name="Joshi V."/>
            <person name="Lee S."/>
            <person name="Lewis L.R."/>
            <person name="Nazareth L.V."/>
            <person name="Okwuonu G."/>
            <person name="Santibanez J."/>
            <person name="Warren W.C."/>
            <person name="Mardis E.R."/>
            <person name="Weinstock G.M."/>
            <person name="Wilson R.K."/>
            <person name="Delehaunty K."/>
            <person name="Dooling D."/>
            <person name="Fronik C."/>
            <person name="Fulton L."/>
            <person name="Fulton B."/>
            <person name="Graves T."/>
            <person name="Minx P."/>
            <person name="Sodergren E."/>
            <person name="Birney E."/>
            <person name="Margulies E.H."/>
            <person name="Herrero J."/>
            <person name="Green E.D."/>
            <person name="Haussler D."/>
            <person name="Siepel A."/>
            <person name="Goldman N."/>
            <person name="Pollard K.S."/>
            <person name="Pedersen J.S."/>
            <person name="Lander E.S."/>
            <person name="Kellis M."/>
        </authorList>
    </citation>
    <scope>NUCLEOTIDE SEQUENCE [LARGE SCALE GENOMIC DNA]</scope>
    <source>
        <strain evidence="9 10">Thorbecke inbred</strain>
    </source>
</reference>
<dbReference type="GeneTree" id="ENSGT00530000063497"/>
<dbReference type="PANTHER" id="PTHR23162">
    <property type="entry name" value="OUTER DENSE FIBER OF SPERM TAILS 2"/>
    <property type="match status" value="1"/>
</dbReference>
<evidence type="ECO:0000256" key="1">
    <source>
        <dbReference type="ARBA" id="ARBA00004114"/>
    </source>
</evidence>
<dbReference type="GO" id="GO:0005814">
    <property type="term" value="C:centriole"/>
    <property type="evidence" value="ECO:0007669"/>
    <property type="project" value="UniProtKB-SubCell"/>
</dbReference>
<gene>
    <name evidence="9" type="primary">ODF2L</name>
</gene>
<evidence type="ECO:0000313" key="9">
    <source>
        <dbReference type="Ensembl" id="ENSOCUP00000001577.3"/>
    </source>
</evidence>
<feature type="coiled-coil region" evidence="8">
    <location>
        <begin position="590"/>
        <end position="688"/>
    </location>
</feature>
<keyword evidence="10" id="KW-1185">Reference proteome</keyword>
<evidence type="ECO:0000256" key="5">
    <source>
        <dbReference type="ARBA" id="ARBA00023054"/>
    </source>
</evidence>
<dbReference type="CTD" id="57489"/>
<keyword evidence="5 8" id="KW-0175">Coiled coil</keyword>
<evidence type="ECO:0000256" key="6">
    <source>
        <dbReference type="ARBA" id="ARBA00023212"/>
    </source>
</evidence>
<dbReference type="GO" id="GO:0034451">
    <property type="term" value="C:centriolar satellite"/>
    <property type="evidence" value="ECO:0007669"/>
    <property type="project" value="Ensembl"/>
</dbReference>
<feature type="coiled-coil region" evidence="8">
    <location>
        <begin position="377"/>
        <end position="545"/>
    </location>
</feature>
<name>G1SG82_RABIT</name>
<keyword evidence="7" id="KW-0966">Cell projection</keyword>
<dbReference type="PANTHER" id="PTHR23162:SF7">
    <property type="entry name" value="PROTEIN BCAP"/>
    <property type="match status" value="1"/>
</dbReference>
<dbReference type="GO" id="GO:1902018">
    <property type="term" value="P:negative regulation of cilium assembly"/>
    <property type="evidence" value="ECO:0007669"/>
    <property type="project" value="Ensembl"/>
</dbReference>
<dbReference type="AlphaFoldDB" id="G1SG82"/>
<dbReference type="GO" id="GO:0036064">
    <property type="term" value="C:ciliary basal body"/>
    <property type="evidence" value="ECO:0007669"/>
    <property type="project" value="Ensembl"/>
</dbReference>
<dbReference type="InParanoid" id="G1SG82"/>
<dbReference type="FunCoup" id="G1SG82">
    <property type="interactions" value="176"/>
</dbReference>
<keyword evidence="4" id="KW-0963">Cytoplasm</keyword>
<dbReference type="eggNOG" id="ENOG502R83P">
    <property type="taxonomic scope" value="Eukaryota"/>
</dbReference>
<comment type="subcellular location">
    <subcellularLocation>
        <location evidence="2">Cell projection</location>
        <location evidence="2">Cilium</location>
    </subcellularLocation>
    <subcellularLocation>
        <location evidence="1">Cytoplasm</location>
        <location evidence="1">Cytoskeleton</location>
        <location evidence="1">Microtubule organizing center</location>
        <location evidence="1">Centrosome</location>
        <location evidence="1">Centriole</location>
    </subcellularLocation>
</comment>